<evidence type="ECO:0000259" key="6">
    <source>
        <dbReference type="PROSITE" id="PS50823"/>
    </source>
</evidence>
<organism evidence="7">
    <name type="scientific">marine sediment metagenome</name>
    <dbReference type="NCBI Taxonomy" id="412755"/>
    <lineage>
        <taxon>unclassified sequences</taxon>
        <taxon>metagenomes</taxon>
        <taxon>ecological metagenomes</taxon>
    </lineage>
</organism>
<evidence type="ECO:0000256" key="5">
    <source>
        <dbReference type="ARBA" id="ARBA00023274"/>
    </source>
</evidence>
<dbReference type="InterPro" id="IPR005704">
    <property type="entry name" value="Ribosomal_uS3_bac-typ"/>
</dbReference>
<dbReference type="InterPro" id="IPR018280">
    <property type="entry name" value="Ribosomal_uS3_CS"/>
</dbReference>
<proteinExistence type="inferred from homology"/>
<dbReference type="SUPFAM" id="SSF54821">
    <property type="entry name" value="Ribosomal protein S3 C-terminal domain"/>
    <property type="match status" value="1"/>
</dbReference>
<dbReference type="InterPro" id="IPR015946">
    <property type="entry name" value="KH_dom-like_a/b"/>
</dbReference>
<dbReference type="SMART" id="SM00322">
    <property type="entry name" value="KH"/>
    <property type="match status" value="1"/>
</dbReference>
<dbReference type="GO" id="GO:0006412">
    <property type="term" value="P:translation"/>
    <property type="evidence" value="ECO:0007669"/>
    <property type="project" value="InterPro"/>
</dbReference>
<reference evidence="7" key="1">
    <citation type="journal article" date="2014" name="Front. Microbiol.">
        <title>High frequency of phylogenetically diverse reductive dehalogenase-homologous genes in deep subseafloor sedimentary metagenomes.</title>
        <authorList>
            <person name="Kawai M."/>
            <person name="Futagami T."/>
            <person name="Toyoda A."/>
            <person name="Takaki Y."/>
            <person name="Nishi S."/>
            <person name="Hori S."/>
            <person name="Arai W."/>
            <person name="Tsubouchi T."/>
            <person name="Morono Y."/>
            <person name="Uchiyama I."/>
            <person name="Ito T."/>
            <person name="Fujiyama A."/>
            <person name="Inagaki F."/>
            <person name="Takami H."/>
        </authorList>
    </citation>
    <scope>NUCLEOTIDE SEQUENCE</scope>
    <source>
        <strain evidence="7">Expedition CK06-06</strain>
    </source>
</reference>
<dbReference type="InterPro" id="IPR036419">
    <property type="entry name" value="Ribosomal_S3_C_sf"/>
</dbReference>
<evidence type="ECO:0000256" key="1">
    <source>
        <dbReference type="ARBA" id="ARBA00010761"/>
    </source>
</evidence>
<sequence length="223" mass="24980">MEFDMGQKVSPTSFRTGITKDWKSRWYAPKASYGQFLIEDYKIRDYIDANLNRRMPYAAISSVQIERTREEVKITIFTARPGVVIGARGAEVDRVKGELETLTHRVVSLNVVEIRRPDIDAQLVADGIAEQLKRRASFRRAMRQRCEGAMSAGALGIKIICSGRLSGAEIARSEKLIFGSIPLHTLQADVDYGVATSRTTYGAIGIKVWIYKGLFSEAEEEKT</sequence>
<dbReference type="SUPFAM" id="SSF54814">
    <property type="entry name" value="Prokaryotic type KH domain (KH-domain type II)"/>
    <property type="match status" value="1"/>
</dbReference>
<name>X0VHM2_9ZZZZ</name>
<dbReference type="PANTHER" id="PTHR11760:SF19">
    <property type="entry name" value="SMALL RIBOSOMAL SUBUNIT PROTEIN US3C"/>
    <property type="match status" value="1"/>
</dbReference>
<dbReference type="PANTHER" id="PTHR11760">
    <property type="entry name" value="30S/40S RIBOSOMAL PROTEIN S3"/>
    <property type="match status" value="1"/>
</dbReference>
<protein>
    <recommendedName>
        <fullName evidence="6">KH type-2 domain-containing protein</fullName>
    </recommendedName>
</protein>
<dbReference type="AlphaFoldDB" id="X0VHM2"/>
<dbReference type="Gene3D" id="3.30.300.20">
    <property type="match status" value="1"/>
</dbReference>
<dbReference type="GO" id="GO:0003735">
    <property type="term" value="F:structural constituent of ribosome"/>
    <property type="evidence" value="ECO:0007669"/>
    <property type="project" value="InterPro"/>
</dbReference>
<dbReference type="Gene3D" id="3.30.1140.32">
    <property type="entry name" value="Ribosomal protein S3, C-terminal domain"/>
    <property type="match status" value="1"/>
</dbReference>
<dbReference type="EMBL" id="BARS01034043">
    <property type="protein sequence ID" value="GAG17785.1"/>
    <property type="molecule type" value="Genomic_DNA"/>
</dbReference>
<comment type="caution">
    <text evidence="7">The sequence shown here is derived from an EMBL/GenBank/DDBJ whole genome shotgun (WGS) entry which is preliminary data.</text>
</comment>
<dbReference type="FunFam" id="3.30.300.20:FF:000001">
    <property type="entry name" value="30S ribosomal protein S3"/>
    <property type="match status" value="1"/>
</dbReference>
<accession>X0VHM2</accession>
<keyword evidence="5" id="KW-0687">Ribonucleoprotein</keyword>
<keyword evidence="3" id="KW-0694">RNA-binding</keyword>
<dbReference type="InterPro" id="IPR004044">
    <property type="entry name" value="KH_dom_type_2"/>
</dbReference>
<dbReference type="InterPro" id="IPR001351">
    <property type="entry name" value="Ribosomal_uS3_C"/>
</dbReference>
<dbReference type="InterPro" id="IPR009019">
    <property type="entry name" value="KH_sf_prok-type"/>
</dbReference>
<evidence type="ECO:0000256" key="3">
    <source>
        <dbReference type="ARBA" id="ARBA00022884"/>
    </source>
</evidence>
<dbReference type="GO" id="GO:0019843">
    <property type="term" value="F:rRNA binding"/>
    <property type="evidence" value="ECO:0007669"/>
    <property type="project" value="UniProtKB-KW"/>
</dbReference>
<evidence type="ECO:0000256" key="2">
    <source>
        <dbReference type="ARBA" id="ARBA00022730"/>
    </source>
</evidence>
<dbReference type="PROSITE" id="PS00548">
    <property type="entry name" value="RIBOSOMAL_S3"/>
    <property type="match status" value="1"/>
</dbReference>
<dbReference type="CDD" id="cd02412">
    <property type="entry name" value="KH-II_30S_S3"/>
    <property type="match status" value="1"/>
</dbReference>
<dbReference type="GO" id="GO:0022627">
    <property type="term" value="C:cytosolic small ribosomal subunit"/>
    <property type="evidence" value="ECO:0007669"/>
    <property type="project" value="TreeGrafter"/>
</dbReference>
<dbReference type="InterPro" id="IPR004087">
    <property type="entry name" value="KH_dom"/>
</dbReference>
<dbReference type="PROSITE" id="PS50823">
    <property type="entry name" value="KH_TYPE_2"/>
    <property type="match status" value="1"/>
</dbReference>
<dbReference type="Pfam" id="PF07650">
    <property type="entry name" value="KH_2"/>
    <property type="match status" value="1"/>
</dbReference>
<evidence type="ECO:0000313" key="7">
    <source>
        <dbReference type="EMBL" id="GAG17785.1"/>
    </source>
</evidence>
<keyword evidence="2" id="KW-0699">rRNA-binding</keyword>
<feature type="domain" description="KH type-2" evidence="6">
    <location>
        <begin position="47"/>
        <end position="115"/>
    </location>
</feature>
<dbReference type="Pfam" id="PF00189">
    <property type="entry name" value="Ribosomal_S3_C"/>
    <property type="match status" value="1"/>
</dbReference>
<dbReference type="InterPro" id="IPR057258">
    <property type="entry name" value="Ribosomal_uS3"/>
</dbReference>
<evidence type="ECO:0000256" key="4">
    <source>
        <dbReference type="ARBA" id="ARBA00022980"/>
    </source>
</evidence>
<dbReference type="HAMAP" id="MF_01309_B">
    <property type="entry name" value="Ribosomal_uS3_B"/>
    <property type="match status" value="1"/>
</dbReference>
<keyword evidence="4" id="KW-0689">Ribosomal protein</keyword>
<dbReference type="NCBIfam" id="TIGR01009">
    <property type="entry name" value="rpsC_bact"/>
    <property type="match status" value="1"/>
</dbReference>
<comment type="similarity">
    <text evidence="1">Belongs to the universal ribosomal protein uS3 family.</text>
</comment>
<gene>
    <name evidence="7" type="ORF">S01H1_52652</name>
</gene>